<feature type="repeat" description="TPR" evidence="3">
    <location>
        <begin position="362"/>
        <end position="395"/>
    </location>
</feature>
<feature type="repeat" description="TPR" evidence="3">
    <location>
        <begin position="1010"/>
        <end position="1043"/>
    </location>
</feature>
<name>A0ABT0CDS1_THEVL</name>
<evidence type="ECO:0000256" key="1">
    <source>
        <dbReference type="ARBA" id="ARBA00022737"/>
    </source>
</evidence>
<feature type="domain" description="Bacterial transcriptional activator" evidence="5">
    <location>
        <begin position="830"/>
        <end position="971"/>
    </location>
</feature>
<feature type="repeat" description="TPR" evidence="3">
    <location>
        <begin position="1091"/>
        <end position="1124"/>
    </location>
</feature>
<sequence length="1183" mass="129042">MTMTAIPIDTQLKELQKNLAVRLAPLKVRVVRKADELHILIEYPSDQVPPRPQLVRQVASCLVTERPAELEKLILYGRQAGQSQAEWRKVLRFSGQGSAQDPPLAEQTELVMQEPPPAEMAPEPQPEREPPPTAPERSGQPLSERLNALWHQLPQTQVFKQRGVQLALGAVLVGSLVGLGSAYKISRDGELAERGYQQGLQQARAERWQQAIEQYEQGLRHRPRDPRLQAALLHAQNRLNQANERIQQAQTQLAADPSNTVARLNLATAFSQQGNLSAAASELSTLLSFDPNHAPARFLLAEIHLAQGSLPEAIEQYRAALAVDPQLPSAQRQLGMALLKQGQTEAALQALQTAVTQNPNDAEAHYQLGSAYAQQKNWDPALRHYLQAAQLDPAHVAAQERLGRWFLARGYTEAALSSLQAAVQADPQNPQLRLQLGMAQQAAGDLQSARSSYERALSLDANLTEARLNLAQLHLAQGNPEAAIPLFEQLLQVDPNAWEARLGLGIALAEQEGSLDNAIQHLQQASQQQPTHALTRRYLGLALEQAGRREEAIAQLQEAVRLDPNDAEAQRYLGLLLAQQGQTQAALAQLERSLDQDPTNPTALGSRAVLQVSVGGQAEREAQIAATLARQSTPNPSRLVAATENQATRQLRLQIPLSRLQPAQANPVPNTSEGQRPPTQGQPTAPQLAQVPPPPTAATSAATPTYSPSETLPLPGGWWAWITGGLLGIPSLLSLTWLAGRQLRRRNSGAGGGQTPKDQASRHYSRALSLIEGKQLSQAIGALQQALSINPDMAPAHFRLGQLLIQTGQLQSGLDHLWSARQLDPYQPDIDTHLVKALLSQSQQLLSKRQPGAALEPLKLALTLNIKSPGFQAHIHQLRGEALAAQGEGAAALEALNRARQLDPKRAEVLLSIAKVKILQKQYQSAIDSCWEALALNEGLPEAHHQMGIALYRLGQLKAAIAAYRTAQTLRTPATPALLTDYGLALVQAGDLAQAGQQFSQALVQEPGFAPAIYGTGIVLMAQSNFAEAEQRFHQALELDPELHVATAALGLLQLAQKQSDDSGKRFINSRQAEVALRYFESALRKDPDLPEAHFGLGELQRVKGNLIFAAQRYQEALELNNSYVAAHYRLGSVQARLGKLDLAIEEFRRALELNPHLPEAQKSLHKLLSRQPEDVHTDILMS</sequence>
<reference evidence="6" key="1">
    <citation type="submission" date="2021-02" db="EMBL/GenBank/DDBJ databases">
        <title>The CRISPR/cas machinery reduction and long-range gene transfer in the hot spring cyanobacterium Synechococcus.</title>
        <authorList>
            <person name="Dvorak P."/>
            <person name="Jahodarova E."/>
            <person name="Hasler P."/>
            <person name="Poulickova A."/>
        </authorList>
    </citation>
    <scope>NUCLEOTIDE SEQUENCE</scope>
    <source>
        <strain evidence="6">Rupite</strain>
    </source>
</reference>
<dbReference type="Pfam" id="PF13414">
    <property type="entry name" value="TPR_11"/>
    <property type="match status" value="1"/>
</dbReference>
<dbReference type="SMART" id="SM01043">
    <property type="entry name" value="BTAD"/>
    <property type="match status" value="2"/>
</dbReference>
<feature type="compositionally biased region" description="Polar residues" evidence="4">
    <location>
        <begin position="661"/>
        <end position="681"/>
    </location>
</feature>
<dbReference type="PANTHER" id="PTHR44943:SF8">
    <property type="entry name" value="TPR REPEAT-CONTAINING PROTEIN MJ0263"/>
    <property type="match status" value="1"/>
</dbReference>
<organism evidence="6 7">
    <name type="scientific">Thermostichus vulcanus str. 'Rupite'</name>
    <dbReference type="NCBI Taxonomy" id="2813851"/>
    <lineage>
        <taxon>Bacteria</taxon>
        <taxon>Bacillati</taxon>
        <taxon>Cyanobacteriota</taxon>
        <taxon>Cyanophyceae</taxon>
        <taxon>Thermostichales</taxon>
        <taxon>Thermostichaceae</taxon>
        <taxon>Thermostichus</taxon>
    </lineage>
</organism>
<comment type="caution">
    <text evidence="6">The sequence shown here is derived from an EMBL/GenBank/DDBJ whole genome shotgun (WGS) entry which is preliminary data.</text>
</comment>
<proteinExistence type="predicted"/>
<feature type="repeat" description="TPR" evidence="3">
    <location>
        <begin position="328"/>
        <end position="361"/>
    </location>
</feature>
<evidence type="ECO:0000256" key="2">
    <source>
        <dbReference type="ARBA" id="ARBA00022803"/>
    </source>
</evidence>
<dbReference type="Pfam" id="PF14559">
    <property type="entry name" value="TPR_19"/>
    <property type="match status" value="1"/>
</dbReference>
<accession>A0ABT0CDS1</accession>
<feature type="repeat" description="TPR" evidence="3">
    <location>
        <begin position="1125"/>
        <end position="1158"/>
    </location>
</feature>
<dbReference type="InterPro" id="IPR011990">
    <property type="entry name" value="TPR-like_helical_dom_sf"/>
</dbReference>
<dbReference type="Pfam" id="PF13181">
    <property type="entry name" value="TPR_8"/>
    <property type="match status" value="1"/>
</dbReference>
<dbReference type="PROSITE" id="PS50005">
    <property type="entry name" value="TPR"/>
    <property type="match status" value="14"/>
</dbReference>
<dbReference type="EMBL" id="JAFIRA010000040">
    <property type="protein sequence ID" value="MCJ2543934.1"/>
    <property type="molecule type" value="Genomic_DNA"/>
</dbReference>
<gene>
    <name evidence="6" type="ORF">JX360_13650</name>
</gene>
<dbReference type="Pfam" id="PF00515">
    <property type="entry name" value="TPR_1"/>
    <property type="match status" value="1"/>
</dbReference>
<feature type="repeat" description="TPR" evidence="3">
    <location>
        <begin position="533"/>
        <end position="566"/>
    </location>
</feature>
<dbReference type="Proteomes" id="UP000830835">
    <property type="component" value="Unassembled WGS sequence"/>
</dbReference>
<dbReference type="SMART" id="SM00028">
    <property type="entry name" value="TPR"/>
    <property type="match status" value="21"/>
</dbReference>
<dbReference type="SUPFAM" id="SSF48452">
    <property type="entry name" value="TPR-like"/>
    <property type="match status" value="4"/>
</dbReference>
<feature type="repeat" description="TPR" evidence="3">
    <location>
        <begin position="396"/>
        <end position="429"/>
    </location>
</feature>
<feature type="compositionally biased region" description="Low complexity" evidence="4">
    <location>
        <begin position="697"/>
        <end position="709"/>
    </location>
</feature>
<keyword evidence="2 3" id="KW-0802">TPR repeat</keyword>
<feature type="repeat" description="TPR" evidence="3">
    <location>
        <begin position="294"/>
        <end position="327"/>
    </location>
</feature>
<keyword evidence="7" id="KW-1185">Reference proteome</keyword>
<feature type="repeat" description="TPR" evidence="3">
    <location>
        <begin position="794"/>
        <end position="827"/>
    </location>
</feature>
<evidence type="ECO:0000313" key="6">
    <source>
        <dbReference type="EMBL" id="MCJ2543934.1"/>
    </source>
</evidence>
<feature type="domain" description="Bacterial transcriptional activator" evidence="5">
    <location>
        <begin position="459"/>
        <end position="609"/>
    </location>
</feature>
<feature type="repeat" description="TPR" evidence="3">
    <location>
        <begin position="873"/>
        <end position="906"/>
    </location>
</feature>
<feature type="region of interest" description="Disordered" evidence="4">
    <location>
        <begin position="656"/>
        <end position="709"/>
    </location>
</feature>
<dbReference type="RefSeq" id="WP_244351986.1">
    <property type="nucleotide sequence ID" value="NZ_JAFIRA010000040.1"/>
</dbReference>
<dbReference type="Pfam" id="PF13432">
    <property type="entry name" value="TPR_16"/>
    <property type="match status" value="7"/>
</dbReference>
<dbReference type="PANTHER" id="PTHR44943">
    <property type="entry name" value="CELLULOSE SYNTHASE OPERON PROTEIN C"/>
    <property type="match status" value="1"/>
</dbReference>
<dbReference type="PROSITE" id="PS50293">
    <property type="entry name" value="TPR_REGION"/>
    <property type="match status" value="3"/>
</dbReference>
<keyword evidence="1" id="KW-0677">Repeat</keyword>
<feature type="repeat" description="TPR" evidence="3">
    <location>
        <begin position="430"/>
        <end position="463"/>
    </location>
</feature>
<feature type="region of interest" description="Disordered" evidence="4">
    <location>
        <begin position="115"/>
        <end position="140"/>
    </location>
</feature>
<feature type="repeat" description="TPR" evidence="3">
    <location>
        <begin position="567"/>
        <end position="600"/>
    </location>
</feature>
<dbReference type="InterPro" id="IPR019734">
    <property type="entry name" value="TPR_rpt"/>
</dbReference>
<evidence type="ECO:0000313" key="7">
    <source>
        <dbReference type="Proteomes" id="UP000830835"/>
    </source>
</evidence>
<feature type="repeat" description="TPR" evidence="3">
    <location>
        <begin position="260"/>
        <end position="293"/>
    </location>
</feature>
<dbReference type="InterPro" id="IPR051685">
    <property type="entry name" value="Ycf3/AcsC/BcsC/TPR_MFPF"/>
</dbReference>
<evidence type="ECO:0000259" key="5">
    <source>
        <dbReference type="SMART" id="SM01043"/>
    </source>
</evidence>
<feature type="repeat" description="TPR" evidence="3">
    <location>
        <begin position="464"/>
        <end position="497"/>
    </location>
</feature>
<evidence type="ECO:0000256" key="3">
    <source>
        <dbReference type="PROSITE-ProRule" id="PRU00339"/>
    </source>
</evidence>
<dbReference type="InterPro" id="IPR005158">
    <property type="entry name" value="BTAD"/>
</dbReference>
<evidence type="ECO:0000256" key="4">
    <source>
        <dbReference type="SAM" id="MobiDB-lite"/>
    </source>
</evidence>
<protein>
    <submittedName>
        <fullName evidence="6">Tetratricopeptide repeat protein</fullName>
    </submittedName>
</protein>
<dbReference type="Gene3D" id="1.25.40.10">
    <property type="entry name" value="Tetratricopeptide repeat domain"/>
    <property type="match status" value="6"/>
</dbReference>